<dbReference type="Pfam" id="PF06849">
    <property type="entry name" value="DUF1246"/>
    <property type="match status" value="1"/>
</dbReference>
<accession>A0A497ETV4</accession>
<evidence type="ECO:0000256" key="4">
    <source>
        <dbReference type="ARBA" id="ARBA00022723"/>
    </source>
</evidence>
<protein>
    <recommendedName>
        <fullName evidence="10">5-formaminoimidazole-4-carboxamide-1-(beta)-D-ribofuranosyl 5'-monophosphate synthetase</fullName>
        <ecNumber evidence="10">6.3.4.23</ecNumber>
    </recommendedName>
    <alternativeName>
        <fullName evidence="10">5-aminoimidazole-4-carboxamide-1-beta-D-ribofuranosyl 5'-monophosphate--formate ligase</fullName>
    </alternativeName>
</protein>
<keyword evidence="5 10" id="KW-0547">Nucleotide-binding</keyword>
<feature type="binding site" evidence="10">
    <location>
        <position position="215"/>
    </location>
    <ligand>
        <name>ATP</name>
        <dbReference type="ChEBI" id="CHEBI:30616"/>
    </ligand>
</feature>
<feature type="binding site" evidence="10">
    <location>
        <position position="243"/>
    </location>
    <ligand>
        <name>5-amino-1-(5-phospho-beta-D-ribosyl)imidazole-4-carboxamide</name>
        <dbReference type="ChEBI" id="CHEBI:58475"/>
    </ligand>
</feature>
<keyword evidence="4" id="KW-0479">Metal-binding</keyword>
<dbReference type="InterPro" id="IPR013815">
    <property type="entry name" value="ATP_grasp_subdomain_1"/>
</dbReference>
<evidence type="ECO:0000256" key="6">
    <source>
        <dbReference type="ARBA" id="ARBA00022755"/>
    </source>
</evidence>
<dbReference type="GO" id="GO:0000287">
    <property type="term" value="F:magnesium ion binding"/>
    <property type="evidence" value="ECO:0007669"/>
    <property type="project" value="InterPro"/>
</dbReference>
<dbReference type="GO" id="GO:0016879">
    <property type="term" value="F:ligase activity, forming carbon-nitrogen bonds"/>
    <property type="evidence" value="ECO:0007669"/>
    <property type="project" value="UniProtKB-UniRule"/>
</dbReference>
<dbReference type="PANTHER" id="PTHR38147:SF2">
    <property type="entry name" value="5-FORMAMINOIMIDAZOLE-4-CARBOXAMIDE-1-(BETA)-D-RIBOFURANOSYL 5'-MONOPHOSPHATE SYNTHETASE"/>
    <property type="match status" value="1"/>
</dbReference>
<dbReference type="Gene3D" id="3.30.1490.20">
    <property type="entry name" value="ATP-grasp fold, A domain"/>
    <property type="match status" value="1"/>
</dbReference>
<reference evidence="12 13" key="1">
    <citation type="submission" date="2018-06" db="EMBL/GenBank/DDBJ databases">
        <title>Extensive metabolic versatility and redundancy in microbially diverse, dynamic hydrothermal sediments.</title>
        <authorList>
            <person name="Dombrowski N."/>
            <person name="Teske A."/>
            <person name="Baker B.J."/>
        </authorList>
    </citation>
    <scope>NUCLEOTIDE SEQUENCE [LARGE SCALE GENOMIC DNA]</scope>
    <source>
        <strain evidence="12">B66_G16</strain>
    </source>
</reference>
<evidence type="ECO:0000256" key="9">
    <source>
        <dbReference type="ARBA" id="ARBA00023211"/>
    </source>
</evidence>
<keyword evidence="9" id="KW-0464">Manganese</keyword>
<comment type="function">
    <text evidence="10">Catalyzes the ATP- and formate-dependent formylation of 5-aminoimidazole-4-carboxamide-1-beta-d-ribofuranosyl 5'-monophosphate (AICAR) to 5-formaminoimidazole-4-carboxamide-1-beta-d-ribofuranosyl 5'-monophosphate (FAICAR) in the absence of folates.</text>
</comment>
<dbReference type="Gene3D" id="3.40.50.20">
    <property type="match status" value="1"/>
</dbReference>
<feature type="binding site" evidence="10">
    <location>
        <position position="12"/>
    </location>
    <ligand>
        <name>5-amino-1-(5-phospho-beta-D-ribosyl)imidazole-4-carboxamide</name>
        <dbReference type="ChEBI" id="CHEBI:58475"/>
    </ligand>
</feature>
<evidence type="ECO:0000313" key="12">
    <source>
        <dbReference type="EMBL" id="RLE50677.1"/>
    </source>
</evidence>
<dbReference type="InterPro" id="IPR010672">
    <property type="entry name" value="IMP_biosynth_PurP_N"/>
</dbReference>
<evidence type="ECO:0000256" key="2">
    <source>
        <dbReference type="ARBA" id="ARBA00001946"/>
    </source>
</evidence>
<sequence>MLVETIATLGSHSALQILKGAKDEGFKTLVISLKDRLKLYSRFKFIDDVVEVGSFDELLDNKVQGILKRHNCVFIPHGTLISEQKLEDFERKFEVPVFGNRWIFRWEADRDLKQKLMAEAGLKTPRLFKSPREIDRAVIAKLPGAAGGRGYFVALSYEDFQAKVRELLNKGVLKEEDVDSISIQEYVVGVTIYPHFFYSPLTNEVELLGVDRRYESNVDAIARLPASEQLELKLIPTYRVVGNIPIVLRESLLIDVLEAAERFVEASKKLVSPGIIGPFCLEGICDENGEVYFFEFSARIVAGTNLYINGSPYSYLIYNEPMSMGRRIAREIKLAMQANRLNDILT</sequence>
<comment type="pathway">
    <text evidence="10">Purine metabolism; IMP biosynthesis via de novo pathway; 5-formamido-1-(5-phospho-D-ribosyl)imidazole-4-carboxamide from 5-amino-1-(5-phospho-D-ribosyl)imidazole-4-carboxamide (formate route): step 1/1.</text>
</comment>
<dbReference type="Gene3D" id="3.30.470.20">
    <property type="entry name" value="ATP-grasp fold, B domain"/>
    <property type="match status" value="1"/>
</dbReference>
<keyword evidence="8" id="KW-0460">Magnesium</keyword>
<comment type="catalytic activity">
    <reaction evidence="10">
        <text>5-amino-1-(5-phospho-beta-D-ribosyl)imidazole-4-carboxamide + formate + ATP = 5-formamido-1-(5-phospho-D-ribosyl)imidazole-4-carboxamide + ADP + phosphate</text>
        <dbReference type="Rhea" id="RHEA:24836"/>
        <dbReference type="ChEBI" id="CHEBI:15740"/>
        <dbReference type="ChEBI" id="CHEBI:30616"/>
        <dbReference type="ChEBI" id="CHEBI:43474"/>
        <dbReference type="ChEBI" id="CHEBI:58467"/>
        <dbReference type="ChEBI" id="CHEBI:58475"/>
        <dbReference type="ChEBI" id="CHEBI:456216"/>
        <dbReference type="EC" id="6.3.4.23"/>
    </reaction>
</comment>
<feature type="domain" description="ATP-grasp" evidence="11">
    <location>
        <begin position="87"/>
        <end position="333"/>
    </location>
</feature>
<dbReference type="Proteomes" id="UP000278475">
    <property type="component" value="Unassembled WGS sequence"/>
</dbReference>
<dbReference type="GO" id="GO:0006189">
    <property type="term" value="P:'de novo' IMP biosynthetic process"/>
    <property type="evidence" value="ECO:0007669"/>
    <property type="project" value="UniProtKB-UniRule"/>
</dbReference>
<evidence type="ECO:0000256" key="5">
    <source>
        <dbReference type="ARBA" id="ARBA00022741"/>
    </source>
</evidence>
<evidence type="ECO:0000256" key="8">
    <source>
        <dbReference type="ARBA" id="ARBA00022842"/>
    </source>
</evidence>
<dbReference type="PROSITE" id="PS50975">
    <property type="entry name" value="ATP_GRASP"/>
    <property type="match status" value="1"/>
</dbReference>
<dbReference type="InterPro" id="IPR016185">
    <property type="entry name" value="PreATP-grasp_dom_sf"/>
</dbReference>
<keyword evidence="7 10" id="KW-0067">ATP-binding</keyword>
<dbReference type="UniPathway" id="UPA00074">
    <property type="reaction ID" value="UER00134"/>
</dbReference>
<dbReference type="AlphaFoldDB" id="A0A497ETV4"/>
<gene>
    <name evidence="10" type="primary">purP</name>
    <name evidence="12" type="ORF">DRJ31_00585</name>
</gene>
<feature type="binding site" evidence="10">
    <location>
        <position position="79"/>
    </location>
    <ligand>
        <name>5-amino-1-(5-phospho-beta-D-ribosyl)imidazole-4-carboxamide</name>
        <dbReference type="ChEBI" id="CHEBI:58475"/>
    </ligand>
</feature>
<comment type="cofactor">
    <cofactor evidence="1">
        <name>Mn(2+)</name>
        <dbReference type="ChEBI" id="CHEBI:29035"/>
    </cofactor>
</comment>
<comment type="cofactor">
    <cofactor evidence="2">
        <name>Mg(2+)</name>
        <dbReference type="ChEBI" id="CHEBI:18420"/>
    </cofactor>
</comment>
<dbReference type="InterPro" id="IPR011761">
    <property type="entry name" value="ATP-grasp"/>
</dbReference>
<keyword evidence="3 10" id="KW-0436">Ligase</keyword>
<dbReference type="PIRSF" id="PIRSF004602">
    <property type="entry name" value="ATPgrasp_PurP"/>
    <property type="match status" value="1"/>
</dbReference>
<comment type="caution">
    <text evidence="12">The sequence shown here is derived from an EMBL/GenBank/DDBJ whole genome shotgun (WGS) entry which is preliminary data.</text>
</comment>
<evidence type="ECO:0000256" key="3">
    <source>
        <dbReference type="ARBA" id="ARBA00022598"/>
    </source>
</evidence>
<evidence type="ECO:0000256" key="10">
    <source>
        <dbReference type="HAMAP-Rule" id="MF_01163"/>
    </source>
</evidence>
<dbReference type="Pfam" id="PF06973">
    <property type="entry name" value="DUF1297"/>
    <property type="match status" value="1"/>
</dbReference>
<evidence type="ECO:0000256" key="7">
    <source>
        <dbReference type="ARBA" id="ARBA00022840"/>
    </source>
</evidence>
<dbReference type="InterPro" id="IPR023656">
    <property type="entry name" value="IMP_biosynth_PurP"/>
</dbReference>
<comment type="similarity">
    <text evidence="10">Belongs to the phosphohexose mutase family.</text>
</comment>
<dbReference type="SUPFAM" id="SSF56059">
    <property type="entry name" value="Glutathione synthetase ATP-binding domain-like"/>
    <property type="match status" value="1"/>
</dbReference>
<evidence type="ECO:0000313" key="13">
    <source>
        <dbReference type="Proteomes" id="UP000278475"/>
    </source>
</evidence>
<dbReference type="InterPro" id="IPR009720">
    <property type="entry name" value="IMP_biosynth_PurP_C"/>
</dbReference>
<dbReference type="EMBL" id="QMQV01000002">
    <property type="protein sequence ID" value="RLE50677.1"/>
    <property type="molecule type" value="Genomic_DNA"/>
</dbReference>
<keyword evidence="6 10" id="KW-0658">Purine biosynthesis</keyword>
<evidence type="ECO:0000259" key="11">
    <source>
        <dbReference type="PROSITE" id="PS50975"/>
    </source>
</evidence>
<proteinExistence type="inferred from homology"/>
<dbReference type="EC" id="6.3.4.23" evidence="10"/>
<name>A0A497ETV4_9CREN</name>
<dbReference type="HAMAP" id="MF_01163">
    <property type="entry name" value="IMP_biosynth_PurP"/>
    <property type="match status" value="1"/>
</dbReference>
<organism evidence="12 13">
    <name type="scientific">Thermoproteota archaeon</name>
    <dbReference type="NCBI Taxonomy" id="2056631"/>
    <lineage>
        <taxon>Archaea</taxon>
        <taxon>Thermoproteota</taxon>
    </lineage>
</organism>
<dbReference type="PANTHER" id="PTHR38147">
    <property type="entry name" value="5-FORMAMINOIMIDAZOLE-4-CARBOXAMIDE-1-(BETA)-D-RIBOFURANOSYL 5'-MONOPHOSPHATE SYNTHETASE-RELATED"/>
    <property type="match status" value="1"/>
</dbReference>
<dbReference type="SUPFAM" id="SSF52440">
    <property type="entry name" value="PreATP-grasp domain"/>
    <property type="match status" value="1"/>
</dbReference>
<dbReference type="GO" id="GO:0005524">
    <property type="term" value="F:ATP binding"/>
    <property type="evidence" value="ECO:0007669"/>
    <property type="project" value="UniProtKB-UniRule"/>
</dbReference>
<evidence type="ECO:0000256" key="1">
    <source>
        <dbReference type="ARBA" id="ARBA00001936"/>
    </source>
</evidence>